<dbReference type="AlphaFoldDB" id="A0A7K4DP43"/>
<reference evidence="3 4" key="1">
    <citation type="submission" date="2020-04" db="EMBL/GenBank/DDBJ databases">
        <title>Draft genome of Methanobacterium subterraneum isolated from animal feces.</title>
        <authorList>
            <person name="Ouboter H.T."/>
            <person name="Berger S."/>
            <person name="Gungor E."/>
            <person name="Jetten M.S.M."/>
            <person name="Welte C.U."/>
        </authorList>
    </citation>
    <scope>NUCLEOTIDE SEQUENCE [LARGE SCALE GENOMIC DNA]</scope>
    <source>
        <strain evidence="3">HO_2020</strain>
    </source>
</reference>
<gene>
    <name evidence="3" type="ORF">HG719_10530</name>
</gene>
<name>A0A7K4DP43_9EURY</name>
<dbReference type="PANTHER" id="PTHR21015:SF22">
    <property type="entry name" value="GLYCOSYLTRANSFERASE"/>
    <property type="match status" value="1"/>
</dbReference>
<dbReference type="EMBL" id="JABBYL010000037">
    <property type="protein sequence ID" value="NMO10241.1"/>
    <property type="molecule type" value="Genomic_DNA"/>
</dbReference>
<protein>
    <submittedName>
        <fullName evidence="3">UDP-N-acetylglucosamine--N-acetylmuramyl-(Pentapeptide) pyrophosphoryl-undecaprenol N-acetylglucosamine transferase</fullName>
    </submittedName>
</protein>
<proteinExistence type="inferred from homology"/>
<dbReference type="Proteomes" id="UP000591058">
    <property type="component" value="Unassembled WGS sequence"/>
</dbReference>
<dbReference type="Pfam" id="PF04101">
    <property type="entry name" value="Glyco_tran_28_C"/>
    <property type="match status" value="1"/>
</dbReference>
<dbReference type="GO" id="GO:0016758">
    <property type="term" value="F:hexosyltransferase activity"/>
    <property type="evidence" value="ECO:0007669"/>
    <property type="project" value="InterPro"/>
</dbReference>
<comment type="caution">
    <text evidence="3">The sequence shown here is derived from an EMBL/GenBank/DDBJ whole genome shotgun (WGS) entry which is preliminary data.</text>
</comment>
<dbReference type="Pfam" id="PF13528">
    <property type="entry name" value="Glyco_trans_1_3"/>
    <property type="match status" value="1"/>
</dbReference>
<dbReference type="Gene3D" id="3.40.50.2000">
    <property type="entry name" value="Glycogen Phosphorylase B"/>
    <property type="match status" value="2"/>
</dbReference>
<dbReference type="RefSeq" id="WP_169032917.1">
    <property type="nucleotide sequence ID" value="NZ_JABBYL010000037.1"/>
</dbReference>
<evidence type="ECO:0000256" key="1">
    <source>
        <dbReference type="ARBA" id="ARBA00006962"/>
    </source>
</evidence>
<feature type="domain" description="Glycosyl transferase family 28 C-terminal" evidence="2">
    <location>
        <begin position="219"/>
        <end position="356"/>
    </location>
</feature>
<organism evidence="3 4">
    <name type="scientific">Methanobacterium subterraneum</name>
    <dbReference type="NCBI Taxonomy" id="59277"/>
    <lineage>
        <taxon>Archaea</taxon>
        <taxon>Methanobacteriati</taxon>
        <taxon>Methanobacteriota</taxon>
        <taxon>Methanomada group</taxon>
        <taxon>Methanobacteria</taxon>
        <taxon>Methanobacteriales</taxon>
        <taxon>Methanobacteriaceae</taxon>
        <taxon>Methanobacterium</taxon>
    </lineage>
</organism>
<dbReference type="SUPFAM" id="SSF53756">
    <property type="entry name" value="UDP-Glycosyltransferase/glycogen phosphorylase"/>
    <property type="match status" value="1"/>
</dbReference>
<dbReference type="PANTHER" id="PTHR21015">
    <property type="entry name" value="UDP-N-ACETYLGLUCOSAMINE--N-ACETYLMURAMYL-(PENTAPEPTIDE) PYROPHOSPHORYL-UNDECAPRENOL N-ACETYLGLUCOSAMINE TRANSFERASE 1"/>
    <property type="match status" value="1"/>
</dbReference>
<sequence length="385" mass="42881">MKVLLIPCGIGMGHTSRSVALAQKLEEMGDEVLFASYGSGYQTLNEYSDYKVEELPTIKFYGSSGELNFKHTARKSIDAPYIFLKSIYHESRIIKEFAPDVVVSDSHYSVPITCRVLGIPCILVSNDLAPELKEENHKDITLEYLENGLQRFIKDVSRLCHSIIIPDIENSYPVPSQIKNRVNFTGPILKMNPQSMESKKELRKRFGFGSSEKIVMATVGGSQFGNKLLSLLHQAAPDLDCDQLILVTGPQVKLDLASSSRIICKRFLGDIMEWMKLSDFLVSLAGHTTSMEIASLGIPSLMVPIENHPEQMKNATKMERYGIAQVEKMGTLTSQGLSERINSLLKDQDLQKNAASVRNIFSQYKGTEDAASIIRNSVNNGKLLE</sequence>
<dbReference type="CDD" id="cd03785">
    <property type="entry name" value="GT28_MurG"/>
    <property type="match status" value="1"/>
</dbReference>
<accession>A0A7K4DP43</accession>
<evidence type="ECO:0000313" key="4">
    <source>
        <dbReference type="Proteomes" id="UP000591058"/>
    </source>
</evidence>
<evidence type="ECO:0000313" key="3">
    <source>
        <dbReference type="EMBL" id="NMO10241.1"/>
    </source>
</evidence>
<comment type="similarity">
    <text evidence="1">Belongs to the glycosyltransferase 28 family.</text>
</comment>
<dbReference type="InterPro" id="IPR007235">
    <property type="entry name" value="Glyco_trans_28_C"/>
</dbReference>
<evidence type="ECO:0000259" key="2">
    <source>
        <dbReference type="Pfam" id="PF04101"/>
    </source>
</evidence>
<keyword evidence="3" id="KW-0808">Transferase</keyword>